<proteinExistence type="predicted"/>
<dbReference type="Gene3D" id="1.10.10.10">
    <property type="entry name" value="Winged helix-like DNA-binding domain superfamily/Winged helix DNA-binding domain"/>
    <property type="match status" value="1"/>
</dbReference>
<dbReference type="SUPFAM" id="SSF46785">
    <property type="entry name" value="Winged helix' DNA-binding domain"/>
    <property type="match status" value="1"/>
</dbReference>
<sequence>MKQSQLLKGVLEGCVLAIVAKGEIYGYELIQALQQAGFNSVMGGTIYPLLAKLEKNGDLASRMRPSPEGPDRKYYHVTEQGRTSLAAFERQWQQLVVQVATVLHKGDDADE</sequence>
<protein>
    <submittedName>
        <fullName evidence="2">Transcriptional regulator</fullName>
    </submittedName>
</protein>
<dbReference type="EMBL" id="BAYM01000008">
    <property type="protein sequence ID" value="GAN35461.1"/>
    <property type="molecule type" value="Genomic_DNA"/>
</dbReference>
<dbReference type="InterPro" id="IPR036390">
    <property type="entry name" value="WH_DNA-bd_sf"/>
</dbReference>
<dbReference type="InterPro" id="IPR036388">
    <property type="entry name" value="WH-like_DNA-bd_sf"/>
</dbReference>
<dbReference type="RefSeq" id="WP_003588927.1">
    <property type="nucleotide sequence ID" value="NZ_BAYM01000008.1"/>
</dbReference>
<organism evidence="2 3">
    <name type="scientific">Lacticaseibacillus paracasei NRIC 0644</name>
    <dbReference type="NCBI Taxonomy" id="1435038"/>
    <lineage>
        <taxon>Bacteria</taxon>
        <taxon>Bacillati</taxon>
        <taxon>Bacillota</taxon>
        <taxon>Bacilli</taxon>
        <taxon>Lactobacillales</taxon>
        <taxon>Lactobacillaceae</taxon>
        <taxon>Lacticaseibacillus</taxon>
    </lineage>
</organism>
<evidence type="ECO:0000259" key="1">
    <source>
        <dbReference type="Pfam" id="PF03551"/>
    </source>
</evidence>
<dbReference type="InterPro" id="IPR052509">
    <property type="entry name" value="Metal_resp_DNA-bind_regulator"/>
</dbReference>
<dbReference type="Proteomes" id="UP000032552">
    <property type="component" value="Unassembled WGS sequence"/>
</dbReference>
<reference evidence="3" key="1">
    <citation type="submission" date="2014-05" db="EMBL/GenBank/DDBJ databases">
        <title>Whole genome sequencing of Lactobacillus casei NRIC0644.</title>
        <authorList>
            <person name="Atarashi H."/>
            <person name="Yoshida Y."/>
            <person name="Fujimura S."/>
            <person name="Tanaka N."/>
            <person name="Shiwa Y."/>
            <person name="Yoshikawa H."/>
            <person name="Okada S."/>
            <person name="Nakagawa J."/>
        </authorList>
    </citation>
    <scope>NUCLEOTIDE SEQUENCE [LARGE SCALE GENOMIC DNA]</scope>
    <source>
        <strain evidence="3">NRIC0644</strain>
    </source>
</reference>
<accession>A0A0C9PKD0</accession>
<comment type="caution">
    <text evidence="2">The sequence shown here is derived from an EMBL/GenBank/DDBJ whole genome shotgun (WGS) entry which is preliminary data.</text>
</comment>
<name>A0A0C9PKD0_LACPA</name>
<dbReference type="PANTHER" id="PTHR33169">
    <property type="entry name" value="PADR-FAMILY TRANSCRIPTIONAL REGULATOR"/>
    <property type="match status" value="1"/>
</dbReference>
<evidence type="ECO:0000313" key="3">
    <source>
        <dbReference type="Proteomes" id="UP000032552"/>
    </source>
</evidence>
<gene>
    <name evidence="2" type="ORF">LC0644_0050</name>
</gene>
<dbReference type="PANTHER" id="PTHR33169:SF14">
    <property type="entry name" value="TRANSCRIPTIONAL REGULATOR RV3488"/>
    <property type="match status" value="1"/>
</dbReference>
<dbReference type="Pfam" id="PF03551">
    <property type="entry name" value="PadR"/>
    <property type="match status" value="1"/>
</dbReference>
<dbReference type="InterPro" id="IPR005149">
    <property type="entry name" value="Tscrpt_reg_PadR_N"/>
</dbReference>
<dbReference type="AlphaFoldDB" id="A0A0C9PKD0"/>
<evidence type="ECO:0000313" key="2">
    <source>
        <dbReference type="EMBL" id="GAN35461.1"/>
    </source>
</evidence>
<feature type="domain" description="Transcription regulator PadR N-terminal" evidence="1">
    <location>
        <begin position="15"/>
        <end position="86"/>
    </location>
</feature>